<dbReference type="InterPro" id="IPR052358">
    <property type="entry name" value="Aro_Compnd_Degr_Hydrolases"/>
</dbReference>
<comment type="caution">
    <text evidence="2">The sequence shown here is derived from an EMBL/GenBank/DDBJ whole genome shotgun (WGS) entry which is preliminary data.</text>
</comment>
<proteinExistence type="predicted"/>
<evidence type="ECO:0000259" key="1">
    <source>
        <dbReference type="Pfam" id="PF04909"/>
    </source>
</evidence>
<protein>
    <recommendedName>
        <fullName evidence="1">Amidohydrolase-related domain-containing protein</fullName>
    </recommendedName>
</protein>
<name>A0A8K0TMK5_9PEZI</name>
<dbReference type="PANTHER" id="PTHR35563:SF2">
    <property type="entry name" value="BARREL METAL-DEPENDENT HYDROLASE, PUTATIVE (AFU_ORTHOLOGUE AFUA_1G16240)-RELATED"/>
    <property type="match status" value="1"/>
</dbReference>
<dbReference type="Proteomes" id="UP000813385">
    <property type="component" value="Unassembled WGS sequence"/>
</dbReference>
<dbReference type="PANTHER" id="PTHR35563">
    <property type="entry name" value="BARREL METAL-DEPENDENT HYDROLASE, PUTATIVE (AFU_ORTHOLOGUE AFUA_1G16240)-RELATED"/>
    <property type="match status" value="1"/>
</dbReference>
<evidence type="ECO:0000313" key="2">
    <source>
        <dbReference type="EMBL" id="KAH7374560.1"/>
    </source>
</evidence>
<sequence length="410" mass="46561">MPRNAAVLRLAEAGGHRLEVCPRNRKMHLAHSRGRLQIPCQVRSLTRALPPTIWHSTFSQHRSFNIFPRQAPSRSSVLAMHKSTSFSQQQTFLIRHIRALLALIRSLFTTQEAPELRTNKEASLRSSFSLDERIPPGSWDSHMHVVDPEQYPLTEDALYRPKTHTLEHALSFESSVALDNIVLVQPSIYGNDNTCMLDALRVLGPSRGRAIVGFEPQSVPSKTLEAWHALGARGVRINFSSVGKSVCADDLRILLHRYAEDCRPLGWVIQVYMPMDMIPLLEPIVPELGVRVCIDHMGHPSLEGMKSRDPYDIPGFRSLVNLLEAGSTYVKFSAPYRLSSEASYRDLEPVAKEILRVAGKTRVVFATDWPHTRFEGLDIRPWMERVLDWCGDDDFLLERLFRGNAQDLWD</sequence>
<feature type="domain" description="Amidohydrolase-related" evidence="1">
    <location>
        <begin position="139"/>
        <end position="409"/>
    </location>
</feature>
<dbReference type="OrthoDB" id="2135488at2759"/>
<dbReference type="Gene3D" id="3.20.20.140">
    <property type="entry name" value="Metal-dependent hydrolases"/>
    <property type="match status" value="1"/>
</dbReference>
<evidence type="ECO:0000313" key="3">
    <source>
        <dbReference type="Proteomes" id="UP000813385"/>
    </source>
</evidence>
<keyword evidence="3" id="KW-1185">Reference proteome</keyword>
<dbReference type="Pfam" id="PF04909">
    <property type="entry name" value="Amidohydro_2"/>
    <property type="match status" value="1"/>
</dbReference>
<dbReference type="GO" id="GO:0016787">
    <property type="term" value="F:hydrolase activity"/>
    <property type="evidence" value="ECO:0007669"/>
    <property type="project" value="InterPro"/>
</dbReference>
<dbReference type="SUPFAM" id="SSF51556">
    <property type="entry name" value="Metallo-dependent hydrolases"/>
    <property type="match status" value="1"/>
</dbReference>
<dbReference type="InterPro" id="IPR006680">
    <property type="entry name" value="Amidohydro-rel"/>
</dbReference>
<dbReference type="AlphaFoldDB" id="A0A8K0TMK5"/>
<reference evidence="2" key="1">
    <citation type="journal article" date="2021" name="Nat. Commun.">
        <title>Genetic determinants of endophytism in the Arabidopsis root mycobiome.</title>
        <authorList>
            <person name="Mesny F."/>
            <person name="Miyauchi S."/>
            <person name="Thiergart T."/>
            <person name="Pickel B."/>
            <person name="Atanasova L."/>
            <person name="Karlsson M."/>
            <person name="Huettel B."/>
            <person name="Barry K.W."/>
            <person name="Haridas S."/>
            <person name="Chen C."/>
            <person name="Bauer D."/>
            <person name="Andreopoulos W."/>
            <person name="Pangilinan J."/>
            <person name="LaButti K."/>
            <person name="Riley R."/>
            <person name="Lipzen A."/>
            <person name="Clum A."/>
            <person name="Drula E."/>
            <person name="Henrissat B."/>
            <person name="Kohler A."/>
            <person name="Grigoriev I.V."/>
            <person name="Martin F.M."/>
            <person name="Hacquard S."/>
        </authorList>
    </citation>
    <scope>NUCLEOTIDE SEQUENCE</scope>
    <source>
        <strain evidence="2">MPI-CAGE-AT-0016</strain>
    </source>
</reference>
<organism evidence="2 3">
    <name type="scientific">Plectosphaerella cucumerina</name>
    <dbReference type="NCBI Taxonomy" id="40658"/>
    <lineage>
        <taxon>Eukaryota</taxon>
        <taxon>Fungi</taxon>
        <taxon>Dikarya</taxon>
        <taxon>Ascomycota</taxon>
        <taxon>Pezizomycotina</taxon>
        <taxon>Sordariomycetes</taxon>
        <taxon>Hypocreomycetidae</taxon>
        <taxon>Glomerellales</taxon>
        <taxon>Plectosphaerellaceae</taxon>
        <taxon>Plectosphaerella</taxon>
    </lineage>
</organism>
<dbReference type="EMBL" id="JAGPXD010000001">
    <property type="protein sequence ID" value="KAH7374560.1"/>
    <property type="molecule type" value="Genomic_DNA"/>
</dbReference>
<dbReference type="InterPro" id="IPR032466">
    <property type="entry name" value="Metal_Hydrolase"/>
</dbReference>
<accession>A0A8K0TMK5</accession>
<gene>
    <name evidence="2" type="ORF">B0T11DRAFT_268805</name>
</gene>